<keyword evidence="3" id="KW-1185">Reference proteome</keyword>
<accession>A0AAW1PER4</accession>
<dbReference type="EMBL" id="JALJOR010000013">
    <property type="protein sequence ID" value="KAK9807037.1"/>
    <property type="molecule type" value="Genomic_DNA"/>
</dbReference>
<comment type="caution">
    <text evidence="2">The sequence shown here is derived from an EMBL/GenBank/DDBJ whole genome shotgun (WGS) entry which is preliminary data.</text>
</comment>
<dbReference type="Proteomes" id="UP001489004">
    <property type="component" value="Unassembled WGS sequence"/>
</dbReference>
<feature type="compositionally biased region" description="Acidic residues" evidence="1">
    <location>
        <begin position="29"/>
        <end position="38"/>
    </location>
</feature>
<feature type="region of interest" description="Disordered" evidence="1">
    <location>
        <begin position="1"/>
        <end position="142"/>
    </location>
</feature>
<dbReference type="AlphaFoldDB" id="A0AAW1PER4"/>
<protein>
    <submittedName>
        <fullName evidence="2">Uncharacterized protein</fullName>
    </submittedName>
</protein>
<feature type="compositionally biased region" description="Acidic residues" evidence="1">
    <location>
        <begin position="1"/>
        <end position="11"/>
    </location>
</feature>
<feature type="compositionally biased region" description="Low complexity" evidence="1">
    <location>
        <begin position="74"/>
        <end position="96"/>
    </location>
</feature>
<organism evidence="2 3">
    <name type="scientific">[Myrmecia] bisecta</name>
    <dbReference type="NCBI Taxonomy" id="41462"/>
    <lineage>
        <taxon>Eukaryota</taxon>
        <taxon>Viridiplantae</taxon>
        <taxon>Chlorophyta</taxon>
        <taxon>core chlorophytes</taxon>
        <taxon>Trebouxiophyceae</taxon>
        <taxon>Trebouxiales</taxon>
        <taxon>Trebouxiaceae</taxon>
        <taxon>Myrmecia</taxon>
    </lineage>
</organism>
<gene>
    <name evidence="2" type="ORF">WJX72_011475</name>
</gene>
<reference evidence="2 3" key="1">
    <citation type="journal article" date="2024" name="Nat. Commun.">
        <title>Phylogenomics reveals the evolutionary origins of lichenization in chlorophyte algae.</title>
        <authorList>
            <person name="Puginier C."/>
            <person name="Libourel C."/>
            <person name="Otte J."/>
            <person name="Skaloud P."/>
            <person name="Haon M."/>
            <person name="Grisel S."/>
            <person name="Petersen M."/>
            <person name="Berrin J.G."/>
            <person name="Delaux P.M."/>
            <person name="Dal Grande F."/>
            <person name="Keller J."/>
        </authorList>
    </citation>
    <scope>NUCLEOTIDE SEQUENCE [LARGE SCALE GENOMIC DNA]</scope>
    <source>
        <strain evidence="2 3">SAG 2043</strain>
    </source>
</reference>
<sequence length="142" mass="15454">MAEDLDDDNDLEDCRLYEDEAFEAKLPRDEDELSEDEPDTPRNTHTPDDKPGSSAARYSRSGRRYPPLTRKSIDSSGSSYPGSSSFASPRSPMSTSPGSLQRVSAPQMDRSQQQVAKNTAAREPVPSPMDEAAPRGSPAGVH</sequence>
<proteinExistence type="predicted"/>
<feature type="compositionally biased region" description="Basic and acidic residues" evidence="1">
    <location>
        <begin position="39"/>
        <end position="51"/>
    </location>
</feature>
<feature type="compositionally biased region" description="Basic and acidic residues" evidence="1">
    <location>
        <begin position="12"/>
        <end position="28"/>
    </location>
</feature>
<evidence type="ECO:0000313" key="2">
    <source>
        <dbReference type="EMBL" id="KAK9807037.1"/>
    </source>
</evidence>
<evidence type="ECO:0000313" key="3">
    <source>
        <dbReference type="Proteomes" id="UP001489004"/>
    </source>
</evidence>
<name>A0AAW1PER4_9CHLO</name>
<evidence type="ECO:0000256" key="1">
    <source>
        <dbReference type="SAM" id="MobiDB-lite"/>
    </source>
</evidence>
<feature type="compositionally biased region" description="Polar residues" evidence="1">
    <location>
        <begin position="97"/>
        <end position="117"/>
    </location>
</feature>